<reference evidence="2" key="1">
    <citation type="submission" date="2018-05" db="EMBL/GenBank/DDBJ databases">
        <authorList>
            <person name="Lanie J.A."/>
            <person name="Ng W.-L."/>
            <person name="Kazmierczak K.M."/>
            <person name="Andrzejewski T.M."/>
            <person name="Davidsen T.M."/>
            <person name="Wayne K.J."/>
            <person name="Tettelin H."/>
            <person name="Glass J.I."/>
            <person name="Rusch D."/>
            <person name="Podicherti R."/>
            <person name="Tsui H.-C.T."/>
            <person name="Winkler M.E."/>
        </authorList>
    </citation>
    <scope>NUCLEOTIDE SEQUENCE</scope>
</reference>
<gene>
    <name evidence="2" type="ORF">METZ01_LOCUS31951</name>
</gene>
<sequence>MEIKIQVEELRKKRVFVATPMYGGMCSGMYTRSAIDTVTLATKYGMDLKFFYLFNESLVTRARNYLVDEFLRAEQYTHLMFIDSDIAFNPEDLISLAVLCDGKEKSIVGGPYPKKTIAWEKVRNAVDRGLGDATPMDLEKYTGDFVFNPAGTTKDGKIKLDEPLEVLEVGTGFMMIHRSVFEKYRKAYPELSYKPDHNRTEHFSGDRYIHAYFDTIIDNDQWMPGGSSNKTDRYLSEDYMFCQMVRKIGISTWLCPWMEIQHVGHYVFHGTMKDLGKLQYASHGMDLETRPFHEERKEKLGKLSNKNRKKSPKRRIK</sequence>
<accession>A0A381QM95</accession>
<feature type="compositionally biased region" description="Basic residues" evidence="1">
    <location>
        <begin position="305"/>
        <end position="317"/>
    </location>
</feature>
<dbReference type="EMBL" id="UINC01001373">
    <property type="protein sequence ID" value="SUZ79097.1"/>
    <property type="molecule type" value="Genomic_DNA"/>
</dbReference>
<protein>
    <recommendedName>
        <fullName evidence="3">Nucleotide-diphospho-sugar transferase domain-containing protein</fullName>
    </recommendedName>
</protein>
<name>A0A381QM95_9ZZZZ</name>
<dbReference type="SUPFAM" id="SSF53448">
    <property type="entry name" value="Nucleotide-diphospho-sugar transferases"/>
    <property type="match status" value="1"/>
</dbReference>
<dbReference type="AlphaFoldDB" id="A0A381QM95"/>
<evidence type="ECO:0008006" key="3">
    <source>
        <dbReference type="Google" id="ProtNLM"/>
    </source>
</evidence>
<evidence type="ECO:0000256" key="1">
    <source>
        <dbReference type="SAM" id="MobiDB-lite"/>
    </source>
</evidence>
<dbReference type="InterPro" id="IPR029044">
    <property type="entry name" value="Nucleotide-diphossugar_trans"/>
</dbReference>
<feature type="region of interest" description="Disordered" evidence="1">
    <location>
        <begin position="294"/>
        <end position="317"/>
    </location>
</feature>
<organism evidence="2">
    <name type="scientific">marine metagenome</name>
    <dbReference type="NCBI Taxonomy" id="408172"/>
    <lineage>
        <taxon>unclassified sequences</taxon>
        <taxon>metagenomes</taxon>
        <taxon>ecological metagenomes</taxon>
    </lineage>
</organism>
<proteinExistence type="predicted"/>
<evidence type="ECO:0000313" key="2">
    <source>
        <dbReference type="EMBL" id="SUZ79097.1"/>
    </source>
</evidence>
<dbReference type="Gene3D" id="3.90.550.40">
    <property type="match status" value="1"/>
</dbReference>